<organism evidence="3 4">
    <name type="scientific">Thiohalorhabdus methylotrophus</name>
    <dbReference type="NCBI Taxonomy" id="3242694"/>
    <lineage>
        <taxon>Bacteria</taxon>
        <taxon>Pseudomonadati</taxon>
        <taxon>Pseudomonadota</taxon>
        <taxon>Gammaproteobacteria</taxon>
        <taxon>Thiohalorhabdales</taxon>
        <taxon>Thiohalorhabdaceae</taxon>
        <taxon>Thiohalorhabdus</taxon>
    </lineage>
</organism>
<dbReference type="PANTHER" id="PTHR35562">
    <property type="entry name" value="DNA ENDONUCLEASE SMRA-RELATED"/>
    <property type="match status" value="1"/>
</dbReference>
<evidence type="ECO:0000256" key="1">
    <source>
        <dbReference type="SAM" id="MobiDB-lite"/>
    </source>
</evidence>
<dbReference type="PROSITE" id="PS50828">
    <property type="entry name" value="SMR"/>
    <property type="match status" value="1"/>
</dbReference>
<dbReference type="SMART" id="SM00463">
    <property type="entry name" value="SMR"/>
    <property type="match status" value="1"/>
</dbReference>
<dbReference type="Gene3D" id="3.30.1370.110">
    <property type="match status" value="1"/>
</dbReference>
<proteinExistence type="predicted"/>
<feature type="region of interest" description="Disordered" evidence="1">
    <location>
        <begin position="1"/>
        <end position="51"/>
    </location>
</feature>
<sequence>MAGEEQLDGEAAPGLDPEDREAFREAMADVEPLVSNRAVPDQPAPPPVAVQRQREVEQARLDLATGAADPEPAETGEEAFWCRQGLQHRLRKRLRSGQIPVEGTIDLHGLRVEEARESLGVFLHQALTRGLRCVRVVHGKGRRSPGGEGVLRGKVQKWLSRRKEVLAFASCTPVDGGTGALYVLLKK</sequence>
<feature type="domain" description="Smr" evidence="2">
    <location>
        <begin position="105"/>
        <end position="186"/>
    </location>
</feature>
<evidence type="ECO:0000313" key="3">
    <source>
        <dbReference type="EMBL" id="MFA9461981.1"/>
    </source>
</evidence>
<dbReference type="Pfam" id="PF01713">
    <property type="entry name" value="Smr"/>
    <property type="match status" value="1"/>
</dbReference>
<comment type="caution">
    <text evidence="3">The sequence shown here is derived from an EMBL/GenBank/DDBJ whole genome shotgun (WGS) entry which is preliminary data.</text>
</comment>
<protein>
    <submittedName>
        <fullName evidence="3">Smr/MutS family protein</fullName>
    </submittedName>
</protein>
<dbReference type="EMBL" id="JBGUAW010000010">
    <property type="protein sequence ID" value="MFA9461981.1"/>
    <property type="molecule type" value="Genomic_DNA"/>
</dbReference>
<dbReference type="InterPro" id="IPR002625">
    <property type="entry name" value="Smr_dom"/>
</dbReference>
<evidence type="ECO:0000313" key="4">
    <source>
        <dbReference type="Proteomes" id="UP001575181"/>
    </source>
</evidence>
<dbReference type="Proteomes" id="UP001575181">
    <property type="component" value="Unassembled WGS sequence"/>
</dbReference>
<dbReference type="RefSeq" id="WP_373656770.1">
    <property type="nucleotide sequence ID" value="NZ_JBGUAW010000010.1"/>
</dbReference>
<accession>A0ABV4TZJ0</accession>
<keyword evidence="4" id="KW-1185">Reference proteome</keyword>
<evidence type="ECO:0000259" key="2">
    <source>
        <dbReference type="PROSITE" id="PS50828"/>
    </source>
</evidence>
<dbReference type="SUPFAM" id="SSF160443">
    <property type="entry name" value="SMR domain-like"/>
    <property type="match status" value="1"/>
</dbReference>
<name>A0ABV4TZJ0_9GAMM</name>
<gene>
    <name evidence="3" type="ORF">ACERLL_14245</name>
</gene>
<reference evidence="3 4" key="1">
    <citation type="submission" date="2024-08" db="EMBL/GenBank/DDBJ databases">
        <title>Whole-genome sequencing of halo(alkali)philic microorganisms from hypersaline lakes.</title>
        <authorList>
            <person name="Sorokin D.Y."/>
            <person name="Merkel A.Y."/>
            <person name="Messina E."/>
            <person name="Yakimov M."/>
        </authorList>
    </citation>
    <scope>NUCLEOTIDE SEQUENCE [LARGE SCALE GENOMIC DNA]</scope>
    <source>
        <strain evidence="3 4">Cl-TMA</strain>
    </source>
</reference>
<dbReference type="InterPro" id="IPR036063">
    <property type="entry name" value="Smr_dom_sf"/>
</dbReference>
<dbReference type="PANTHER" id="PTHR35562:SF2">
    <property type="entry name" value="DNA ENDONUCLEASE SMRA-RELATED"/>
    <property type="match status" value="1"/>
</dbReference>